<organism evidence="1 2">
    <name type="scientific">Popillia japonica</name>
    <name type="common">Japanese beetle</name>
    <dbReference type="NCBI Taxonomy" id="7064"/>
    <lineage>
        <taxon>Eukaryota</taxon>
        <taxon>Metazoa</taxon>
        <taxon>Ecdysozoa</taxon>
        <taxon>Arthropoda</taxon>
        <taxon>Hexapoda</taxon>
        <taxon>Insecta</taxon>
        <taxon>Pterygota</taxon>
        <taxon>Neoptera</taxon>
        <taxon>Endopterygota</taxon>
        <taxon>Coleoptera</taxon>
        <taxon>Polyphaga</taxon>
        <taxon>Scarabaeiformia</taxon>
        <taxon>Scarabaeidae</taxon>
        <taxon>Rutelinae</taxon>
        <taxon>Popillia</taxon>
    </lineage>
</organism>
<name>A0AAW1JVJ6_POPJA</name>
<sequence>MEDALASTSKIASSYELWIEEWLKDENVVHAIPPIKLRSTPSGDNNSLQWQKSYLTENKQKINGIEYYRVISSHKGLEARETSYGIIGLVLLISRRSKFERGSALLPLQSGQLTTLVRFRRNRCRTFPTSNIQSILKWNTLQWSKHTMLTWVE</sequence>
<dbReference type="AlphaFoldDB" id="A0AAW1JVJ6"/>
<dbReference type="Proteomes" id="UP001458880">
    <property type="component" value="Unassembled WGS sequence"/>
</dbReference>
<protein>
    <submittedName>
        <fullName evidence="1">Uncharacterized protein</fullName>
    </submittedName>
</protein>
<keyword evidence="2" id="KW-1185">Reference proteome</keyword>
<gene>
    <name evidence="1" type="ORF">QE152_g26837</name>
</gene>
<evidence type="ECO:0000313" key="2">
    <source>
        <dbReference type="Proteomes" id="UP001458880"/>
    </source>
</evidence>
<proteinExistence type="predicted"/>
<dbReference type="EMBL" id="JASPKY010000318">
    <property type="protein sequence ID" value="KAK9709032.1"/>
    <property type="molecule type" value="Genomic_DNA"/>
</dbReference>
<evidence type="ECO:0000313" key="1">
    <source>
        <dbReference type="EMBL" id="KAK9709032.1"/>
    </source>
</evidence>
<accession>A0AAW1JVJ6</accession>
<comment type="caution">
    <text evidence="1">The sequence shown here is derived from an EMBL/GenBank/DDBJ whole genome shotgun (WGS) entry which is preliminary data.</text>
</comment>
<reference evidence="1 2" key="1">
    <citation type="journal article" date="2024" name="BMC Genomics">
        <title>De novo assembly and annotation of Popillia japonica's genome with initial clues to its potential as an invasive pest.</title>
        <authorList>
            <person name="Cucini C."/>
            <person name="Boschi S."/>
            <person name="Funari R."/>
            <person name="Cardaioli E."/>
            <person name="Iannotti N."/>
            <person name="Marturano G."/>
            <person name="Paoli F."/>
            <person name="Bruttini M."/>
            <person name="Carapelli A."/>
            <person name="Frati F."/>
            <person name="Nardi F."/>
        </authorList>
    </citation>
    <scope>NUCLEOTIDE SEQUENCE [LARGE SCALE GENOMIC DNA]</scope>
    <source>
        <strain evidence="1">DMR45628</strain>
    </source>
</reference>